<comment type="caution">
    <text evidence="1">The sequence shown here is derived from an EMBL/GenBank/DDBJ whole genome shotgun (WGS) entry which is preliminary data.</text>
</comment>
<reference evidence="1" key="2">
    <citation type="submission" date="2020-06" db="EMBL/GenBank/DDBJ databases">
        <title>Helianthus annuus Genome sequencing and assembly Release 2.</title>
        <authorList>
            <person name="Gouzy J."/>
            <person name="Langlade N."/>
            <person name="Munos S."/>
        </authorList>
    </citation>
    <scope>NUCLEOTIDE SEQUENCE</scope>
    <source>
        <tissue evidence="1">Leaves</tissue>
    </source>
</reference>
<dbReference type="AlphaFoldDB" id="A0A9K3I2B3"/>
<sequence length="59" mass="7086">MIFFFLFTNWIFSRETNNPNDAGLSNGPKHYYYYSLYFVSCLNKCFEILCLPLYIINLI</sequence>
<organism evidence="1 2">
    <name type="scientific">Helianthus annuus</name>
    <name type="common">Common sunflower</name>
    <dbReference type="NCBI Taxonomy" id="4232"/>
    <lineage>
        <taxon>Eukaryota</taxon>
        <taxon>Viridiplantae</taxon>
        <taxon>Streptophyta</taxon>
        <taxon>Embryophyta</taxon>
        <taxon>Tracheophyta</taxon>
        <taxon>Spermatophyta</taxon>
        <taxon>Magnoliopsida</taxon>
        <taxon>eudicotyledons</taxon>
        <taxon>Gunneridae</taxon>
        <taxon>Pentapetalae</taxon>
        <taxon>asterids</taxon>
        <taxon>campanulids</taxon>
        <taxon>Asterales</taxon>
        <taxon>Asteraceae</taxon>
        <taxon>Asteroideae</taxon>
        <taxon>Heliantheae alliance</taxon>
        <taxon>Heliantheae</taxon>
        <taxon>Helianthus</taxon>
    </lineage>
</organism>
<evidence type="ECO:0000313" key="2">
    <source>
        <dbReference type="Proteomes" id="UP000215914"/>
    </source>
</evidence>
<accession>A0A9K3I2B3</accession>
<keyword evidence="2" id="KW-1185">Reference proteome</keyword>
<gene>
    <name evidence="1" type="ORF">HanXRQr2_Chr10g0464731</name>
</gene>
<dbReference type="EMBL" id="MNCJ02000325">
    <property type="protein sequence ID" value="KAF5788506.1"/>
    <property type="molecule type" value="Genomic_DNA"/>
</dbReference>
<protein>
    <submittedName>
        <fullName evidence="1">Uncharacterized protein</fullName>
    </submittedName>
</protein>
<evidence type="ECO:0000313" key="1">
    <source>
        <dbReference type="EMBL" id="KAF5788506.1"/>
    </source>
</evidence>
<proteinExistence type="predicted"/>
<dbReference type="Proteomes" id="UP000215914">
    <property type="component" value="Unassembled WGS sequence"/>
</dbReference>
<dbReference type="Gramene" id="mRNA:HanXRQr2_Chr10g0464731">
    <property type="protein sequence ID" value="CDS:HanXRQr2_Chr10g0464731.1"/>
    <property type="gene ID" value="HanXRQr2_Chr10g0464731"/>
</dbReference>
<name>A0A9K3I2B3_HELAN</name>
<reference evidence="1" key="1">
    <citation type="journal article" date="2017" name="Nature">
        <title>The sunflower genome provides insights into oil metabolism, flowering and Asterid evolution.</title>
        <authorList>
            <person name="Badouin H."/>
            <person name="Gouzy J."/>
            <person name="Grassa C.J."/>
            <person name="Murat F."/>
            <person name="Staton S.E."/>
            <person name="Cottret L."/>
            <person name="Lelandais-Briere C."/>
            <person name="Owens G.L."/>
            <person name="Carrere S."/>
            <person name="Mayjonade B."/>
            <person name="Legrand L."/>
            <person name="Gill N."/>
            <person name="Kane N.C."/>
            <person name="Bowers J.E."/>
            <person name="Hubner S."/>
            <person name="Bellec A."/>
            <person name="Berard A."/>
            <person name="Berges H."/>
            <person name="Blanchet N."/>
            <person name="Boniface M.C."/>
            <person name="Brunel D."/>
            <person name="Catrice O."/>
            <person name="Chaidir N."/>
            <person name="Claudel C."/>
            <person name="Donnadieu C."/>
            <person name="Faraut T."/>
            <person name="Fievet G."/>
            <person name="Helmstetter N."/>
            <person name="King M."/>
            <person name="Knapp S.J."/>
            <person name="Lai Z."/>
            <person name="Le Paslier M.C."/>
            <person name="Lippi Y."/>
            <person name="Lorenzon L."/>
            <person name="Mandel J.R."/>
            <person name="Marage G."/>
            <person name="Marchand G."/>
            <person name="Marquand E."/>
            <person name="Bret-Mestries E."/>
            <person name="Morien E."/>
            <person name="Nambeesan S."/>
            <person name="Nguyen T."/>
            <person name="Pegot-Espagnet P."/>
            <person name="Pouilly N."/>
            <person name="Raftis F."/>
            <person name="Sallet E."/>
            <person name="Schiex T."/>
            <person name="Thomas J."/>
            <person name="Vandecasteele C."/>
            <person name="Vares D."/>
            <person name="Vear F."/>
            <person name="Vautrin S."/>
            <person name="Crespi M."/>
            <person name="Mangin B."/>
            <person name="Burke J.M."/>
            <person name="Salse J."/>
            <person name="Munos S."/>
            <person name="Vincourt P."/>
            <person name="Rieseberg L.H."/>
            <person name="Langlade N.B."/>
        </authorList>
    </citation>
    <scope>NUCLEOTIDE SEQUENCE</scope>
    <source>
        <tissue evidence="1">Leaves</tissue>
    </source>
</reference>